<organism evidence="1 2">
    <name type="scientific">Amycolatopsis taiwanensis</name>
    <dbReference type="NCBI Taxonomy" id="342230"/>
    <lineage>
        <taxon>Bacteria</taxon>
        <taxon>Bacillati</taxon>
        <taxon>Actinomycetota</taxon>
        <taxon>Actinomycetes</taxon>
        <taxon>Pseudonocardiales</taxon>
        <taxon>Pseudonocardiaceae</taxon>
        <taxon>Amycolatopsis</taxon>
    </lineage>
</organism>
<accession>A0A9W6R1D6</accession>
<proteinExistence type="predicted"/>
<gene>
    <name evidence="1" type="ORF">Atai01_39830</name>
</gene>
<reference evidence="1" key="1">
    <citation type="submission" date="2023-03" db="EMBL/GenBank/DDBJ databases">
        <title>Amycolatopsis taiwanensis NBRC 103393.</title>
        <authorList>
            <person name="Ichikawa N."/>
            <person name="Sato H."/>
            <person name="Tonouchi N."/>
        </authorList>
    </citation>
    <scope>NUCLEOTIDE SEQUENCE</scope>
    <source>
        <strain evidence="1">NBRC 103393</strain>
    </source>
</reference>
<comment type="caution">
    <text evidence="1">The sequence shown here is derived from an EMBL/GenBank/DDBJ whole genome shotgun (WGS) entry which is preliminary data.</text>
</comment>
<dbReference type="EMBL" id="BSTI01000008">
    <property type="protein sequence ID" value="GLY67364.1"/>
    <property type="molecule type" value="Genomic_DNA"/>
</dbReference>
<evidence type="ECO:0008006" key="3">
    <source>
        <dbReference type="Google" id="ProtNLM"/>
    </source>
</evidence>
<name>A0A9W6R1D6_9PSEU</name>
<keyword evidence="2" id="KW-1185">Reference proteome</keyword>
<evidence type="ECO:0000313" key="1">
    <source>
        <dbReference type="EMBL" id="GLY67364.1"/>
    </source>
</evidence>
<dbReference type="AlphaFoldDB" id="A0A9W6R1D6"/>
<sequence>MANNSSSVGVLSTAVPEVPGIADIQVEPGNLLQVAKIINDQADDLDDKLRQKLIDLRIDAPAADVVSSTAVDAWNRLVATGEGSYATRVQNYIKNLRNLASKLRQAAEHYQVSEGDRAAAFGDRGAGRS</sequence>
<evidence type="ECO:0000313" key="2">
    <source>
        <dbReference type="Proteomes" id="UP001165136"/>
    </source>
</evidence>
<protein>
    <recommendedName>
        <fullName evidence="3">PE domain-containing protein</fullName>
    </recommendedName>
</protein>
<dbReference type="Proteomes" id="UP001165136">
    <property type="component" value="Unassembled WGS sequence"/>
</dbReference>